<dbReference type="InterPro" id="IPR020845">
    <property type="entry name" value="AMP-binding_CS"/>
</dbReference>
<dbReference type="Gene3D" id="3.40.50.12780">
    <property type="entry name" value="N-terminal domain of ligase-like"/>
    <property type="match status" value="1"/>
</dbReference>
<evidence type="ECO:0000313" key="5">
    <source>
        <dbReference type="Proteomes" id="UP000517916"/>
    </source>
</evidence>
<dbReference type="SUPFAM" id="SSF56801">
    <property type="entry name" value="Acetyl-CoA synthetase-like"/>
    <property type="match status" value="1"/>
</dbReference>
<accession>A0ABR6BEI6</accession>
<evidence type="ECO:0000256" key="2">
    <source>
        <dbReference type="ARBA" id="ARBA00022840"/>
    </source>
</evidence>
<name>A0ABR6BEI6_9PSEU</name>
<dbReference type="CDD" id="cd05907">
    <property type="entry name" value="VL_LC_FACS_like"/>
    <property type="match status" value="1"/>
</dbReference>
<proteinExistence type="predicted"/>
<evidence type="ECO:0000256" key="1">
    <source>
        <dbReference type="ARBA" id="ARBA00022741"/>
    </source>
</evidence>
<protein>
    <submittedName>
        <fullName evidence="4">Long-subunit acyl-CoA synthetase (AMP-forming)</fullName>
    </submittedName>
</protein>
<dbReference type="PROSITE" id="PS00455">
    <property type="entry name" value="AMP_BINDING"/>
    <property type="match status" value="1"/>
</dbReference>
<dbReference type="InterPro" id="IPR000873">
    <property type="entry name" value="AMP-dep_synth/lig_dom"/>
</dbReference>
<dbReference type="Proteomes" id="UP000517916">
    <property type="component" value="Unassembled WGS sequence"/>
</dbReference>
<keyword evidence="1" id="KW-0547">Nucleotide-binding</keyword>
<dbReference type="PANTHER" id="PTHR43272:SF33">
    <property type="entry name" value="AMP-BINDING DOMAIN-CONTAINING PROTEIN-RELATED"/>
    <property type="match status" value="1"/>
</dbReference>
<gene>
    <name evidence="4" type="ORF">BC739_002482</name>
</gene>
<organism evidence="4 5">
    <name type="scientific">Kutzneria viridogrisea</name>
    <dbReference type="NCBI Taxonomy" id="47990"/>
    <lineage>
        <taxon>Bacteria</taxon>
        <taxon>Bacillati</taxon>
        <taxon>Actinomycetota</taxon>
        <taxon>Actinomycetes</taxon>
        <taxon>Pseudonocardiales</taxon>
        <taxon>Pseudonocardiaceae</taxon>
        <taxon>Kutzneria</taxon>
    </lineage>
</organism>
<dbReference type="Pfam" id="PF23562">
    <property type="entry name" value="AMP-binding_C_3"/>
    <property type="match status" value="1"/>
</dbReference>
<dbReference type="InterPro" id="IPR042099">
    <property type="entry name" value="ANL_N_sf"/>
</dbReference>
<reference evidence="4 5" key="1">
    <citation type="submission" date="2020-08" db="EMBL/GenBank/DDBJ databases">
        <title>Genomic Encyclopedia of Archaeal and Bacterial Type Strains, Phase II (KMG-II): from individual species to whole genera.</title>
        <authorList>
            <person name="Goeker M."/>
        </authorList>
    </citation>
    <scope>NUCLEOTIDE SEQUENCE [LARGE SCALE GENOMIC DNA]</scope>
    <source>
        <strain evidence="4 5">DSM 43850</strain>
    </source>
</reference>
<dbReference type="RefSeq" id="WP_025359979.1">
    <property type="nucleotide sequence ID" value="NZ_BAAABQ010000084.1"/>
</dbReference>
<sequence>MSAPAETLCGAFQATAARHPRLVALRTPADAVAITWREYAARVRRIATGLAKLGVARGHTVALMMGNRPEFHLVDTAAFHLGATPFSLYNASTPEQVQDLVGQAGSRVVVCEQRFLPQVTAGRAGTAVEHVVCVDGEAEGTTSLAKLETSRLRGFDFEQTWRAVEPRDALTLIYTAGTTGAPKGVELSHRAMLAAVAGSNAVLDVGPRDRILSFLPAAHVADRWGTHYSQIVTGMQVTCLADRRALLPALVETRPTVLGSVPQVWDRLRASVDALIQGEADPVRRSALREAVELGVQVARHGRQDEELWSRYRALDEWVLAPLRAMIGFDRVRVALCGAAPISVETVEFVNALGVPLIEGWGMSEVSGLATMNPLDANRIGTVGRALPGVELRLAADGELLVRGEVLLSGYRDDPARTAEVVDPEGWLHTGDIASIDEDGYVRIVDRKAELIVNAEGHSISPTAVESAVRAECPLIGQLAVIGDRRPYNVALVVLDPDAVKSFARDNGLPEEPETWAADPAVLAAVEAGIMAGNERLSTVERVERFTVLATGWRPGGTELTHTLRLRRAPIAEKYAAEIEQLYSP</sequence>
<keyword evidence="2" id="KW-0067">ATP-binding</keyword>
<evidence type="ECO:0000259" key="3">
    <source>
        <dbReference type="Pfam" id="PF00501"/>
    </source>
</evidence>
<dbReference type="Pfam" id="PF00501">
    <property type="entry name" value="AMP-binding"/>
    <property type="match status" value="1"/>
</dbReference>
<evidence type="ECO:0000313" key="4">
    <source>
        <dbReference type="EMBL" id="MBA8925283.1"/>
    </source>
</evidence>
<keyword evidence="5" id="KW-1185">Reference proteome</keyword>
<comment type="caution">
    <text evidence="4">The sequence shown here is derived from an EMBL/GenBank/DDBJ whole genome shotgun (WGS) entry which is preliminary data.</text>
</comment>
<feature type="domain" description="AMP-dependent synthetase/ligase" evidence="3">
    <location>
        <begin position="12"/>
        <end position="411"/>
    </location>
</feature>
<dbReference type="EMBL" id="JACJID010000002">
    <property type="protein sequence ID" value="MBA8925283.1"/>
    <property type="molecule type" value="Genomic_DNA"/>
</dbReference>
<dbReference type="PANTHER" id="PTHR43272">
    <property type="entry name" value="LONG-CHAIN-FATTY-ACID--COA LIGASE"/>
    <property type="match status" value="1"/>
</dbReference>